<evidence type="ECO:0000256" key="1">
    <source>
        <dbReference type="SAM" id="MobiDB-lite"/>
    </source>
</evidence>
<feature type="compositionally biased region" description="Polar residues" evidence="1">
    <location>
        <begin position="21"/>
        <end position="32"/>
    </location>
</feature>
<proteinExistence type="predicted"/>
<feature type="compositionally biased region" description="Polar residues" evidence="1">
    <location>
        <begin position="38"/>
        <end position="62"/>
    </location>
</feature>
<gene>
    <name evidence="2" type="ORF">AVEN_228236_1</name>
</gene>
<sequence>MWRQRTCFVYVQFAAASTRLANSSSKKYITHSQDSKNQRNTPFSHSRNITNASNSSPRGATGSNSADSRRSSNRISTTRPVATRVNESPTINCITTNTNKRALIPSIINKNTGIQALCDP</sequence>
<dbReference type="EMBL" id="BGPR01001291">
    <property type="protein sequence ID" value="GBM50278.1"/>
    <property type="molecule type" value="Genomic_DNA"/>
</dbReference>
<organism evidence="2 3">
    <name type="scientific">Araneus ventricosus</name>
    <name type="common">Orbweaver spider</name>
    <name type="synonym">Epeira ventricosa</name>
    <dbReference type="NCBI Taxonomy" id="182803"/>
    <lineage>
        <taxon>Eukaryota</taxon>
        <taxon>Metazoa</taxon>
        <taxon>Ecdysozoa</taxon>
        <taxon>Arthropoda</taxon>
        <taxon>Chelicerata</taxon>
        <taxon>Arachnida</taxon>
        <taxon>Araneae</taxon>
        <taxon>Araneomorphae</taxon>
        <taxon>Entelegynae</taxon>
        <taxon>Araneoidea</taxon>
        <taxon>Araneidae</taxon>
        <taxon>Araneus</taxon>
    </lineage>
</organism>
<comment type="caution">
    <text evidence="2">The sequence shown here is derived from an EMBL/GenBank/DDBJ whole genome shotgun (WGS) entry which is preliminary data.</text>
</comment>
<accession>A0A4Y2GCE4</accession>
<dbReference type="Proteomes" id="UP000499080">
    <property type="component" value="Unassembled WGS sequence"/>
</dbReference>
<name>A0A4Y2GCE4_ARAVE</name>
<keyword evidence="3" id="KW-1185">Reference proteome</keyword>
<evidence type="ECO:0000313" key="2">
    <source>
        <dbReference type="EMBL" id="GBM50278.1"/>
    </source>
</evidence>
<protein>
    <submittedName>
        <fullName evidence="2">Uncharacterized protein</fullName>
    </submittedName>
</protein>
<dbReference type="AlphaFoldDB" id="A0A4Y2GCE4"/>
<feature type="region of interest" description="Disordered" evidence="1">
    <location>
        <begin position="21"/>
        <end position="84"/>
    </location>
</feature>
<evidence type="ECO:0000313" key="3">
    <source>
        <dbReference type="Proteomes" id="UP000499080"/>
    </source>
</evidence>
<reference evidence="2 3" key="1">
    <citation type="journal article" date="2019" name="Sci. Rep.">
        <title>Orb-weaving spider Araneus ventricosus genome elucidates the spidroin gene catalogue.</title>
        <authorList>
            <person name="Kono N."/>
            <person name="Nakamura H."/>
            <person name="Ohtoshi R."/>
            <person name="Moran D.A.P."/>
            <person name="Shinohara A."/>
            <person name="Yoshida Y."/>
            <person name="Fujiwara M."/>
            <person name="Mori M."/>
            <person name="Tomita M."/>
            <person name="Arakawa K."/>
        </authorList>
    </citation>
    <scope>NUCLEOTIDE SEQUENCE [LARGE SCALE GENOMIC DNA]</scope>
</reference>